<dbReference type="Proteomes" id="UP000579647">
    <property type="component" value="Unassembled WGS sequence"/>
</dbReference>
<evidence type="ECO:0000256" key="1">
    <source>
        <dbReference type="SAM" id="MobiDB-lite"/>
    </source>
</evidence>
<evidence type="ECO:0000313" key="4">
    <source>
        <dbReference type="Proteomes" id="UP000579647"/>
    </source>
</evidence>
<keyword evidence="4" id="KW-1185">Reference proteome</keyword>
<gene>
    <name evidence="3" type="ORF">HNR07_001312</name>
</gene>
<feature type="domain" description="Transposase putative helix-turn-helix" evidence="2">
    <location>
        <begin position="1"/>
        <end position="34"/>
    </location>
</feature>
<dbReference type="InterPro" id="IPR021027">
    <property type="entry name" value="Transposase_put_HTH"/>
</dbReference>
<dbReference type="AlphaFoldDB" id="A0A840WDX8"/>
<evidence type="ECO:0000259" key="2">
    <source>
        <dbReference type="Pfam" id="PF12323"/>
    </source>
</evidence>
<sequence>MEIQRGIKYRLCPTPEQAETLDGQGHAARALWNALHDWWTMASQNRRVSLKDADAAIKQARKEIDFLAALPAQAAQQVLKQYHRAWVNCWEGRAEAPRFKSRVRAKMSVDIPQGRDLNITCLSRRWSTVKIPKVGTVRFRAHRAVPGTVTGARLVREANGWHIVLRTHWEQSDPAPHTGPTVGIDRGIAVPLALSDGTNHTHTLWERPKEAERLLRLERKAARQRPTTPGASRSATGSRPPTTRSPPCVPASCDGAPTGSTRPPAPSPTPTALSGWRTSTSPGWSDPRKALSRPRGAVPPRRPG</sequence>
<accession>A0A840WDX8</accession>
<feature type="compositionally biased region" description="Low complexity" evidence="1">
    <location>
        <begin position="293"/>
        <end position="304"/>
    </location>
</feature>
<evidence type="ECO:0000313" key="3">
    <source>
        <dbReference type="EMBL" id="MBB5490175.1"/>
    </source>
</evidence>
<organism evidence="3 4">
    <name type="scientific">Nocardiopsis metallicus</name>
    <dbReference type="NCBI Taxonomy" id="179819"/>
    <lineage>
        <taxon>Bacteria</taxon>
        <taxon>Bacillati</taxon>
        <taxon>Actinomycetota</taxon>
        <taxon>Actinomycetes</taxon>
        <taxon>Streptosporangiales</taxon>
        <taxon>Nocardiopsidaceae</taxon>
        <taxon>Nocardiopsis</taxon>
    </lineage>
</organism>
<dbReference type="NCBIfam" id="NF040570">
    <property type="entry name" value="guided_TnpB"/>
    <property type="match status" value="1"/>
</dbReference>
<feature type="compositionally biased region" description="Low complexity" evidence="1">
    <location>
        <begin position="232"/>
        <end position="242"/>
    </location>
</feature>
<reference evidence="3 4" key="1">
    <citation type="submission" date="2020-08" db="EMBL/GenBank/DDBJ databases">
        <title>Sequencing the genomes of 1000 actinobacteria strains.</title>
        <authorList>
            <person name="Klenk H.-P."/>
        </authorList>
    </citation>
    <scope>NUCLEOTIDE SEQUENCE [LARGE SCALE GENOMIC DNA]</scope>
    <source>
        <strain evidence="3 4">DSM 44598</strain>
    </source>
</reference>
<feature type="region of interest" description="Disordered" evidence="1">
    <location>
        <begin position="219"/>
        <end position="304"/>
    </location>
</feature>
<name>A0A840WDX8_9ACTN</name>
<dbReference type="Pfam" id="PF12323">
    <property type="entry name" value="HTH_OrfB_IS605"/>
    <property type="match status" value="1"/>
</dbReference>
<protein>
    <submittedName>
        <fullName evidence="3">Putative transposase</fullName>
    </submittedName>
</protein>
<dbReference type="EMBL" id="JACHDO010000001">
    <property type="protein sequence ID" value="MBB5490175.1"/>
    <property type="molecule type" value="Genomic_DNA"/>
</dbReference>
<proteinExistence type="predicted"/>
<comment type="caution">
    <text evidence="3">The sequence shown here is derived from an EMBL/GenBank/DDBJ whole genome shotgun (WGS) entry which is preliminary data.</text>
</comment>